<feature type="compositionally biased region" description="Basic and acidic residues" evidence="1">
    <location>
        <begin position="276"/>
        <end position="290"/>
    </location>
</feature>
<feature type="compositionally biased region" description="Polar residues" evidence="1">
    <location>
        <begin position="66"/>
        <end position="76"/>
    </location>
</feature>
<feature type="compositionally biased region" description="Low complexity" evidence="1">
    <location>
        <begin position="168"/>
        <end position="188"/>
    </location>
</feature>
<keyword evidence="3" id="KW-1185">Reference proteome</keyword>
<feature type="compositionally biased region" description="Basic and acidic residues" evidence="1">
    <location>
        <begin position="309"/>
        <end position="323"/>
    </location>
</feature>
<accession>A0A6H5ILU1</accession>
<organism evidence="2 3">
    <name type="scientific">Trichogramma brassicae</name>
    <dbReference type="NCBI Taxonomy" id="86971"/>
    <lineage>
        <taxon>Eukaryota</taxon>
        <taxon>Metazoa</taxon>
        <taxon>Ecdysozoa</taxon>
        <taxon>Arthropoda</taxon>
        <taxon>Hexapoda</taxon>
        <taxon>Insecta</taxon>
        <taxon>Pterygota</taxon>
        <taxon>Neoptera</taxon>
        <taxon>Endopterygota</taxon>
        <taxon>Hymenoptera</taxon>
        <taxon>Apocrita</taxon>
        <taxon>Proctotrupomorpha</taxon>
        <taxon>Chalcidoidea</taxon>
        <taxon>Trichogrammatidae</taxon>
        <taxon>Trichogramma</taxon>
    </lineage>
</organism>
<feature type="compositionally biased region" description="Basic and acidic residues" evidence="1">
    <location>
        <begin position="330"/>
        <end position="370"/>
    </location>
</feature>
<dbReference type="EMBL" id="CADCXV010000892">
    <property type="protein sequence ID" value="CAB0038130.1"/>
    <property type="molecule type" value="Genomic_DNA"/>
</dbReference>
<evidence type="ECO:0000256" key="1">
    <source>
        <dbReference type="SAM" id="MobiDB-lite"/>
    </source>
</evidence>
<proteinExistence type="predicted"/>
<name>A0A6H5ILU1_9HYME</name>
<feature type="compositionally biased region" description="Basic and acidic residues" evidence="1">
    <location>
        <begin position="77"/>
        <end position="88"/>
    </location>
</feature>
<feature type="compositionally biased region" description="Basic and acidic residues" evidence="1">
    <location>
        <begin position="215"/>
        <end position="226"/>
    </location>
</feature>
<feature type="region of interest" description="Disordered" evidence="1">
    <location>
        <begin position="789"/>
        <end position="839"/>
    </location>
</feature>
<evidence type="ECO:0000313" key="2">
    <source>
        <dbReference type="EMBL" id="CAB0038130.1"/>
    </source>
</evidence>
<feature type="compositionally biased region" description="Low complexity" evidence="1">
    <location>
        <begin position="721"/>
        <end position="758"/>
    </location>
</feature>
<feature type="compositionally biased region" description="Basic and acidic residues" evidence="1">
    <location>
        <begin position="97"/>
        <end position="134"/>
    </location>
</feature>
<reference evidence="2 3" key="1">
    <citation type="submission" date="2020-02" db="EMBL/GenBank/DDBJ databases">
        <authorList>
            <person name="Ferguson B K."/>
        </authorList>
    </citation>
    <scope>NUCLEOTIDE SEQUENCE [LARGE SCALE GENOMIC DNA]</scope>
</reference>
<dbReference type="AlphaFoldDB" id="A0A6H5ILU1"/>
<feature type="region of interest" description="Disordered" evidence="1">
    <location>
        <begin position="652"/>
        <end position="764"/>
    </location>
</feature>
<sequence>MRSEQRSYSQHNAVDSGSTLPPRPRRGSADRQSPPVQVIRERTASPVQVVPVPLSTSSSSAHHQRVNSPVNFVQRTWESRSRDERRSGSDGNSRRRASVERRATPKRYDESPDRATRQRASPESRSPSPRDHRPTKSPSPKSKFGESFRKLVGKLRSGSSERKTTTTSNGKRSSNNHNSNNHHNGSGSREADEGSYLQYNSVDRNVPLGSYYEDGSLRKPHPDRLPKSPRVPAGVTTVNVNSSKDSMKRDAKYRSPSPRVDYIRSPSPVGSGSGSRHHESYKESRFERSETTSSAAPRGVVDYSRNSPARHDSYRETKVDQLTRRSPSPRHSESFREARYDRIEQQRLDRMRSPSPRREAYREARYERSEMSSNSVPKVDYVRSPSPRHESYREPVVANIPKVDYVRSPSPARHESSYREARYERSEMKNSSQSRLDKISSPSPRHEPSPYREVHSNDYARRSPSPPRHESSYREARYERNEINNQRLDRIRSPSPKHRAADYRESSRVARSSEDKIDSNRYEPRESSRYPRGSPSPKVPEYATPIRRLDRRESASKHDRLESTKTTTVPVAAAPKQDYRESKYSYERSSETSLPRPDYNNGRSASPRVEIVSRPSQEYHRTSEPRHEQQPPLHRYYLGEDPYGNVYEKKKAYSKEASNSRVHHHRGRSNADDQYSGGGSSTLGRLSKSTSRLASETMTTTSSSYSNSSQTLPRKIHHHASSTNLSSTNNNSSSKQRQQASSGSRRFESFSQEQQQQQPTKRYGSMVNISFRNNVSPPKTTTTHFVQKTISTEPPPSPAKDKIYKSTLSRSKSFNVDRRRRPGQCAQERRLHQRQIHQY</sequence>
<feature type="compositionally biased region" description="Basic and acidic residues" evidence="1">
    <location>
        <begin position="617"/>
        <end position="629"/>
    </location>
</feature>
<feature type="compositionally biased region" description="Basic and acidic residues" evidence="1">
    <location>
        <begin position="444"/>
        <end position="492"/>
    </location>
</feature>
<feature type="compositionally biased region" description="Basic and acidic residues" evidence="1">
    <location>
        <begin position="412"/>
        <end position="428"/>
    </location>
</feature>
<feature type="compositionally biased region" description="Low complexity" evidence="1">
    <location>
        <begin position="45"/>
        <end position="60"/>
    </location>
</feature>
<feature type="compositionally biased region" description="Low complexity" evidence="1">
    <location>
        <begin position="564"/>
        <end position="576"/>
    </location>
</feature>
<feature type="compositionally biased region" description="Polar residues" evidence="1">
    <location>
        <begin position="1"/>
        <end position="19"/>
    </location>
</feature>
<feature type="compositionally biased region" description="Basic and acidic residues" evidence="1">
    <location>
        <begin position="547"/>
        <end position="563"/>
    </location>
</feature>
<feature type="compositionally biased region" description="Low complexity" evidence="1">
    <location>
        <begin position="682"/>
        <end position="711"/>
    </location>
</feature>
<feature type="compositionally biased region" description="Basic and acidic residues" evidence="1">
    <location>
        <begin position="577"/>
        <end position="590"/>
    </location>
</feature>
<feature type="region of interest" description="Disordered" evidence="1">
    <location>
        <begin position="1"/>
        <end position="640"/>
    </location>
</feature>
<dbReference type="Proteomes" id="UP000479190">
    <property type="component" value="Unassembled WGS sequence"/>
</dbReference>
<evidence type="ECO:0000313" key="3">
    <source>
        <dbReference type="Proteomes" id="UP000479190"/>
    </source>
</evidence>
<feature type="compositionally biased region" description="Basic and acidic residues" evidence="1">
    <location>
        <begin position="499"/>
        <end position="529"/>
    </location>
</feature>
<dbReference type="OrthoDB" id="7686985at2759"/>
<protein>
    <submittedName>
        <fullName evidence="2">Uncharacterized protein</fullName>
    </submittedName>
</protein>
<gene>
    <name evidence="2" type="ORF">TBRA_LOCUS9922</name>
</gene>